<feature type="transmembrane region" description="Helical" evidence="10">
    <location>
        <begin position="218"/>
        <end position="234"/>
    </location>
</feature>
<accession>A0AA38LJK9</accession>
<feature type="transmembrane region" description="Helical" evidence="10">
    <location>
        <begin position="410"/>
        <end position="434"/>
    </location>
</feature>
<dbReference type="InterPro" id="IPR053952">
    <property type="entry name" value="K_trans_C"/>
</dbReference>
<feature type="transmembrane region" description="Helical" evidence="10">
    <location>
        <begin position="86"/>
        <end position="107"/>
    </location>
</feature>
<dbReference type="GO" id="GO:0015079">
    <property type="term" value="F:potassium ion transmembrane transporter activity"/>
    <property type="evidence" value="ECO:0007669"/>
    <property type="project" value="UniProtKB-UniRule"/>
</dbReference>
<keyword evidence="3" id="KW-0813">Transport</keyword>
<feature type="non-terminal residue" evidence="13">
    <location>
        <position position="816"/>
    </location>
</feature>
<keyword evidence="9 10" id="KW-0472">Membrane</keyword>
<dbReference type="AlphaFoldDB" id="A0AA38LJK9"/>
<feature type="transmembrane region" description="Helical" evidence="10">
    <location>
        <begin position="322"/>
        <end position="342"/>
    </location>
</feature>
<feature type="transmembrane region" description="Helical" evidence="10">
    <location>
        <begin position="292"/>
        <end position="310"/>
    </location>
</feature>
<feature type="domain" description="K+ potassium transporter C-terminal" evidence="12">
    <location>
        <begin position="551"/>
        <end position="792"/>
    </location>
</feature>
<name>A0AA38LJK9_TAXCH</name>
<evidence type="ECO:0000256" key="5">
    <source>
        <dbReference type="ARBA" id="ARBA00022692"/>
    </source>
</evidence>
<feature type="transmembrane region" description="Helical" evidence="10">
    <location>
        <begin position="440"/>
        <end position="464"/>
    </location>
</feature>
<evidence type="ECO:0000256" key="3">
    <source>
        <dbReference type="ARBA" id="ARBA00022448"/>
    </source>
</evidence>
<evidence type="ECO:0000259" key="12">
    <source>
        <dbReference type="Pfam" id="PF22776"/>
    </source>
</evidence>
<sequence>GRGLDWAMAADWGRMWELDQKLDDHENSDAEAGKVTGIEPCKELAAMTVLRLAFQSLGVVYGDLGTSPLYVFSSTFPKGIDDIEDVLGSLSLIIYTLTLIPLVKYVFFVMRASANGEGGTFALYSLICRHAKVNTIPNQHRTDKELSSYGQCEIEGNSVAARTKRWLEEKPCRQNALLILVVLGTCMVIGDGILTPAISVLASVGGIKVDHPRMSNDVVLVVALVILVGLFSVQKYGIDRVGWLFAPVVLIWFLSIGTIGAYNICKHNPKVLKAFSPHYIVEFFKRGKKRNWVSLGGIMLSITGTEALFADLGHFSSLAVQMAFTVVVFPCLLLAYTGQAAYLTKNPDDVSEAFYRSIPDAVYWPIFVIAAVAAIIASQATISATFAIIKQSVALGCFPMVKVVHTSKQFPGQIYIPEINWILMILCLVITAGFKNTTQIGHAYGVAVVTVMLVTTILMSLIMLIVWRSNLLLVIIFTVIFLSIEMAYFSAVLFKVGQGGWAPLVIAGVFLVIMYVWHYGTVKRYEVEMQSKVPVAWILGLGPSLGLVRVPGIGLVYTDLARGVPPIFSHFVTHLPAIHSIVVFVCVKYLPVTTVTPAERFYVKRIGPKELNMFRCAVRYGYTDLHKREDDFENLLIQSLIHYVHQESLIDSFFDSSDEDEETRKPCKSECANVLQSHVYRDTELSEISSASIASAASSDTMLARRPQKLPCFVPSEVSSVNSNNYISDMDYLLSCNDAGIVHILGNTIVRARRDSNFVKRIAVNHIYAFLRKICRENSAILNIPHESLLNVVGFQTTFLHGLGESLCFSKNLDCK</sequence>
<evidence type="ECO:0000256" key="6">
    <source>
        <dbReference type="ARBA" id="ARBA00022958"/>
    </source>
</evidence>
<dbReference type="InterPro" id="IPR003855">
    <property type="entry name" value="K+_transporter"/>
</dbReference>
<gene>
    <name evidence="13" type="ORF">KI387_006314</name>
</gene>
<proteinExistence type="inferred from homology"/>
<comment type="function">
    <text evidence="10">Potassium transporter.</text>
</comment>
<evidence type="ECO:0000256" key="8">
    <source>
        <dbReference type="ARBA" id="ARBA00023065"/>
    </source>
</evidence>
<comment type="caution">
    <text evidence="10">Lacks conserved residue(s) required for the propagation of feature annotation.</text>
</comment>
<dbReference type="Proteomes" id="UP000824469">
    <property type="component" value="Unassembled WGS sequence"/>
</dbReference>
<feature type="transmembrane region" description="Helical" evidence="10">
    <location>
        <begin position="362"/>
        <end position="389"/>
    </location>
</feature>
<keyword evidence="4 10" id="KW-0633">Potassium transport</keyword>
<feature type="domain" description="K+ potassium transporter integral membrane" evidence="11">
    <location>
        <begin position="52"/>
        <end position="538"/>
    </location>
</feature>
<keyword evidence="7 10" id="KW-1133">Transmembrane helix</keyword>
<evidence type="ECO:0000256" key="9">
    <source>
        <dbReference type="ARBA" id="ARBA00023136"/>
    </source>
</evidence>
<evidence type="ECO:0000256" key="2">
    <source>
        <dbReference type="ARBA" id="ARBA00008440"/>
    </source>
</evidence>
<comment type="similarity">
    <text evidence="2 10">Belongs to the HAK/KUP transporter (TC 2.A.72.3) family.</text>
</comment>
<dbReference type="InterPro" id="IPR053951">
    <property type="entry name" value="K_trans_N"/>
</dbReference>
<dbReference type="NCBIfam" id="TIGR00794">
    <property type="entry name" value="kup"/>
    <property type="match status" value="1"/>
</dbReference>
<evidence type="ECO:0000256" key="7">
    <source>
        <dbReference type="ARBA" id="ARBA00022989"/>
    </source>
</evidence>
<evidence type="ECO:0000256" key="1">
    <source>
        <dbReference type="ARBA" id="ARBA00004141"/>
    </source>
</evidence>
<dbReference type="OMA" id="DAVYWPI"/>
<feature type="transmembrane region" description="Helical" evidence="10">
    <location>
        <begin position="241"/>
        <end position="262"/>
    </location>
</feature>
<feature type="transmembrane region" description="Helical" evidence="10">
    <location>
        <begin position="471"/>
        <end position="494"/>
    </location>
</feature>
<evidence type="ECO:0000259" key="11">
    <source>
        <dbReference type="Pfam" id="PF02705"/>
    </source>
</evidence>
<reference evidence="13 14" key="1">
    <citation type="journal article" date="2021" name="Nat. Plants">
        <title>The Taxus genome provides insights into paclitaxel biosynthesis.</title>
        <authorList>
            <person name="Xiong X."/>
            <person name="Gou J."/>
            <person name="Liao Q."/>
            <person name="Li Y."/>
            <person name="Zhou Q."/>
            <person name="Bi G."/>
            <person name="Li C."/>
            <person name="Du R."/>
            <person name="Wang X."/>
            <person name="Sun T."/>
            <person name="Guo L."/>
            <person name="Liang H."/>
            <person name="Lu P."/>
            <person name="Wu Y."/>
            <person name="Zhang Z."/>
            <person name="Ro D.K."/>
            <person name="Shang Y."/>
            <person name="Huang S."/>
            <person name="Yan J."/>
        </authorList>
    </citation>
    <scope>NUCLEOTIDE SEQUENCE [LARGE SCALE GENOMIC DNA]</scope>
    <source>
        <strain evidence="13">Ta-2019</strain>
    </source>
</reference>
<protein>
    <recommendedName>
        <fullName evidence="10">Potassium transporter</fullName>
    </recommendedName>
</protein>
<evidence type="ECO:0000313" key="13">
    <source>
        <dbReference type="EMBL" id="KAH9326136.1"/>
    </source>
</evidence>
<keyword evidence="14" id="KW-1185">Reference proteome</keyword>
<keyword evidence="6 10" id="KW-0630">Potassium</keyword>
<organism evidence="13 14">
    <name type="scientific">Taxus chinensis</name>
    <name type="common">Chinese yew</name>
    <name type="synonym">Taxus wallichiana var. chinensis</name>
    <dbReference type="NCBI Taxonomy" id="29808"/>
    <lineage>
        <taxon>Eukaryota</taxon>
        <taxon>Viridiplantae</taxon>
        <taxon>Streptophyta</taxon>
        <taxon>Embryophyta</taxon>
        <taxon>Tracheophyta</taxon>
        <taxon>Spermatophyta</taxon>
        <taxon>Pinopsida</taxon>
        <taxon>Pinidae</taxon>
        <taxon>Conifers II</taxon>
        <taxon>Cupressales</taxon>
        <taxon>Taxaceae</taxon>
        <taxon>Taxus</taxon>
    </lineage>
</organism>
<keyword evidence="8 10" id="KW-0406">Ion transport</keyword>
<dbReference type="EMBL" id="JAHRHJ020000002">
    <property type="protein sequence ID" value="KAH9326136.1"/>
    <property type="molecule type" value="Genomic_DNA"/>
</dbReference>
<dbReference type="Pfam" id="PF22776">
    <property type="entry name" value="K_trans_C"/>
    <property type="match status" value="1"/>
</dbReference>
<dbReference type="PANTHER" id="PTHR30540">
    <property type="entry name" value="OSMOTIC STRESS POTASSIUM TRANSPORTER"/>
    <property type="match status" value="1"/>
</dbReference>
<feature type="non-terminal residue" evidence="13">
    <location>
        <position position="1"/>
    </location>
</feature>
<comment type="caution">
    <text evidence="13">The sequence shown here is derived from an EMBL/GenBank/DDBJ whole genome shotgun (WGS) entry which is preliminary data.</text>
</comment>
<feature type="transmembrane region" description="Helical" evidence="10">
    <location>
        <begin position="577"/>
        <end position="596"/>
    </location>
</feature>
<dbReference type="GO" id="GO:0016020">
    <property type="term" value="C:membrane"/>
    <property type="evidence" value="ECO:0007669"/>
    <property type="project" value="UniProtKB-SubCell"/>
</dbReference>
<feature type="transmembrane region" description="Helical" evidence="10">
    <location>
        <begin position="175"/>
        <end position="198"/>
    </location>
</feature>
<feature type="transmembrane region" description="Helical" evidence="10">
    <location>
        <begin position="500"/>
        <end position="522"/>
    </location>
</feature>
<feature type="transmembrane region" description="Helical" evidence="10">
    <location>
        <begin position="534"/>
        <end position="557"/>
    </location>
</feature>
<dbReference type="Pfam" id="PF02705">
    <property type="entry name" value="K_trans"/>
    <property type="match status" value="1"/>
</dbReference>
<evidence type="ECO:0000256" key="10">
    <source>
        <dbReference type="RuleBase" id="RU321113"/>
    </source>
</evidence>
<evidence type="ECO:0000256" key="4">
    <source>
        <dbReference type="ARBA" id="ARBA00022538"/>
    </source>
</evidence>
<evidence type="ECO:0000313" key="14">
    <source>
        <dbReference type="Proteomes" id="UP000824469"/>
    </source>
</evidence>
<dbReference type="PANTHER" id="PTHR30540:SF95">
    <property type="entry name" value="POTASSIUM TRANSPORTER 10"/>
    <property type="match status" value="1"/>
</dbReference>
<keyword evidence="5 10" id="KW-0812">Transmembrane</keyword>
<comment type="subcellular location">
    <subcellularLocation>
        <location evidence="1 10">Membrane</location>
        <topology evidence="1 10">Multi-pass membrane protein</topology>
    </subcellularLocation>
</comment>